<organism evidence="3 4">
    <name type="scientific">Actinoplanes sandaracinus</name>
    <dbReference type="NCBI Taxonomy" id="3045177"/>
    <lineage>
        <taxon>Bacteria</taxon>
        <taxon>Bacillati</taxon>
        <taxon>Actinomycetota</taxon>
        <taxon>Actinomycetes</taxon>
        <taxon>Micromonosporales</taxon>
        <taxon>Micromonosporaceae</taxon>
        <taxon>Actinoplanes</taxon>
    </lineage>
</organism>
<dbReference type="InterPro" id="IPR036388">
    <property type="entry name" value="WH-like_DNA-bd_sf"/>
</dbReference>
<accession>A0ABT6WXB1</accession>
<dbReference type="RefSeq" id="WP_282765753.1">
    <property type="nucleotide sequence ID" value="NZ_JASCTH010000033.1"/>
</dbReference>
<dbReference type="Gene3D" id="1.10.10.10">
    <property type="entry name" value="Winged helix-like DNA-binding domain superfamily/Winged helix DNA-binding domain"/>
    <property type="match status" value="1"/>
</dbReference>
<dbReference type="InterPro" id="IPR036390">
    <property type="entry name" value="WH_DNA-bd_sf"/>
</dbReference>
<dbReference type="SUPFAM" id="SSF46785">
    <property type="entry name" value="Winged helix' DNA-binding domain"/>
    <property type="match status" value="1"/>
</dbReference>
<dbReference type="Pfam" id="PF12840">
    <property type="entry name" value="HTH_20"/>
    <property type="match status" value="1"/>
</dbReference>
<feature type="domain" description="HTH arsR-type" evidence="2">
    <location>
        <begin position="28"/>
        <end position="126"/>
    </location>
</feature>
<dbReference type="CDD" id="cd00090">
    <property type="entry name" value="HTH_ARSR"/>
    <property type="match status" value="1"/>
</dbReference>
<name>A0ABT6WXB1_9ACTN</name>
<proteinExistence type="predicted"/>
<dbReference type="InterPro" id="IPR011991">
    <property type="entry name" value="ArsR-like_HTH"/>
</dbReference>
<reference evidence="3 4" key="1">
    <citation type="submission" date="2023-05" db="EMBL/GenBank/DDBJ databases">
        <title>Actinoplanes sp. NEAU-A12 genome sequencing.</title>
        <authorList>
            <person name="Wang Z.-S."/>
        </authorList>
    </citation>
    <scope>NUCLEOTIDE SEQUENCE [LARGE SCALE GENOMIC DNA]</scope>
    <source>
        <strain evidence="3 4">NEAU-A12</strain>
    </source>
</reference>
<dbReference type="SMART" id="SM00418">
    <property type="entry name" value="HTH_ARSR"/>
    <property type="match status" value="1"/>
</dbReference>
<feature type="region of interest" description="Disordered" evidence="1">
    <location>
        <begin position="1"/>
        <end position="21"/>
    </location>
</feature>
<sequence>MPAPSNREDPPARPSQAERRQAHLTEVETLRAMAHPLRMQIIGSLRVDGPATSAMLARRLGTDSGQASHHLRLLARHGFVVEAPELGKGRHGRERWWKSATDSTHWTDNLDNLGPDGAAAIRALEQTAARVWDNLVDVYREQVARGEWNPAWREAAGGGDRVVRLTPARLAAMQDEIQEVIERHDLKDQPADDAETVVVLMQAYPRRAPQ</sequence>
<dbReference type="Proteomes" id="UP001241758">
    <property type="component" value="Unassembled WGS sequence"/>
</dbReference>
<evidence type="ECO:0000256" key="1">
    <source>
        <dbReference type="SAM" id="MobiDB-lite"/>
    </source>
</evidence>
<evidence type="ECO:0000313" key="4">
    <source>
        <dbReference type="Proteomes" id="UP001241758"/>
    </source>
</evidence>
<dbReference type="EMBL" id="JASCTH010000033">
    <property type="protein sequence ID" value="MDI6104380.1"/>
    <property type="molecule type" value="Genomic_DNA"/>
</dbReference>
<gene>
    <name evidence="3" type="ORF">QLQ12_37900</name>
</gene>
<comment type="caution">
    <text evidence="3">The sequence shown here is derived from an EMBL/GenBank/DDBJ whole genome shotgun (WGS) entry which is preliminary data.</text>
</comment>
<evidence type="ECO:0000259" key="2">
    <source>
        <dbReference type="SMART" id="SM00418"/>
    </source>
</evidence>
<keyword evidence="4" id="KW-1185">Reference proteome</keyword>
<protein>
    <submittedName>
        <fullName evidence="3">Helix-turn-helix domain-containing protein</fullName>
    </submittedName>
</protein>
<evidence type="ECO:0000313" key="3">
    <source>
        <dbReference type="EMBL" id="MDI6104380.1"/>
    </source>
</evidence>
<dbReference type="InterPro" id="IPR001845">
    <property type="entry name" value="HTH_ArsR_DNA-bd_dom"/>
</dbReference>